<dbReference type="InterPro" id="IPR045584">
    <property type="entry name" value="Pilin-like"/>
</dbReference>
<reference evidence="2 3" key="1">
    <citation type="submission" date="2024-04" db="EMBL/GenBank/DDBJ databases">
        <title>Defined microbial consortia suppress multidrug-resistant proinflammatory Enterobacteriaceae via ecological control.</title>
        <authorList>
            <person name="Furuichi M."/>
            <person name="Kawaguchi T."/>
            <person name="Pust M."/>
            <person name="Yasuma K."/>
            <person name="Plichta D."/>
            <person name="Hasegawa N."/>
            <person name="Ohya T."/>
            <person name="Bhattarai S."/>
            <person name="Sasajima S."/>
            <person name="Aoto Y."/>
            <person name="Tuganbaev T."/>
            <person name="Yaginuma M."/>
            <person name="Ueda M."/>
            <person name="Okahashi N."/>
            <person name="Amafuji K."/>
            <person name="Kiridooshi Y."/>
            <person name="Sugita K."/>
            <person name="Strazar M."/>
            <person name="Skelly A."/>
            <person name="Suda W."/>
            <person name="Hattori M."/>
            <person name="Nakamoto N."/>
            <person name="Caballero S."/>
            <person name="Norman J."/>
            <person name="Olle B."/>
            <person name="Tanoue T."/>
            <person name="Arita M."/>
            <person name="Bucci V."/>
            <person name="Atarashi K."/>
            <person name="Xavier R."/>
            <person name="Honda K."/>
        </authorList>
    </citation>
    <scope>NUCLEOTIDE SEQUENCE [LARGE SCALE GENOMIC DNA]</scope>
    <source>
        <strain evidence="3">f13</strain>
    </source>
</reference>
<comment type="caution">
    <text evidence="2">The sequence shown here is derived from an EMBL/GenBank/DDBJ whole genome shotgun (WGS) entry which is preliminary data.</text>
</comment>
<sequence>MKQKRSTNSQSGFTLVEMICVIAILGILAAVAVPAYSKIQEKSASQVAITNAKSNYIQGRAQQEMVEGGVMKPSETEDFHYDAQEDSAYWEGEIGGKTYHAVYPGEDGEGTVEAGNK</sequence>
<organism evidence="2 3">
    <name type="scientific">Enterocloster alcoholdehydrogenati</name>
    <dbReference type="NCBI Taxonomy" id="2547410"/>
    <lineage>
        <taxon>Bacteria</taxon>
        <taxon>Bacillati</taxon>
        <taxon>Bacillota</taxon>
        <taxon>Clostridia</taxon>
        <taxon>Lachnospirales</taxon>
        <taxon>Lachnospiraceae</taxon>
        <taxon>Enterocloster</taxon>
    </lineage>
</organism>
<dbReference type="EMBL" id="BAABXL010000001">
    <property type="protein sequence ID" value="GAA6270466.1"/>
    <property type="molecule type" value="Genomic_DNA"/>
</dbReference>
<dbReference type="InterPro" id="IPR012902">
    <property type="entry name" value="N_methyl_site"/>
</dbReference>
<feature type="transmembrane region" description="Helical" evidence="1">
    <location>
        <begin position="12"/>
        <end position="36"/>
    </location>
</feature>
<accession>A0ABQ0B2J2</accession>
<keyword evidence="3" id="KW-1185">Reference proteome</keyword>
<protein>
    <recommendedName>
        <fullName evidence="4">Prepilin-type N-terminal cleavage/methylation domain-containing protein</fullName>
    </recommendedName>
</protein>
<dbReference type="NCBIfam" id="TIGR02532">
    <property type="entry name" value="IV_pilin_GFxxxE"/>
    <property type="match status" value="1"/>
</dbReference>
<dbReference type="Gene3D" id="3.30.700.10">
    <property type="entry name" value="Glycoprotein, Type 4 Pilin"/>
    <property type="match status" value="1"/>
</dbReference>
<evidence type="ECO:0000313" key="2">
    <source>
        <dbReference type="EMBL" id="GAA6270466.1"/>
    </source>
</evidence>
<evidence type="ECO:0000313" key="3">
    <source>
        <dbReference type="Proteomes" id="UP001600894"/>
    </source>
</evidence>
<evidence type="ECO:0008006" key="4">
    <source>
        <dbReference type="Google" id="ProtNLM"/>
    </source>
</evidence>
<dbReference type="RefSeq" id="WP_176254818.1">
    <property type="nucleotide sequence ID" value="NZ_BAABXL010000001.1"/>
</dbReference>
<name>A0ABQ0B2J2_9FIRM</name>
<evidence type="ECO:0000256" key="1">
    <source>
        <dbReference type="SAM" id="Phobius"/>
    </source>
</evidence>
<keyword evidence="1" id="KW-0812">Transmembrane</keyword>
<dbReference type="Pfam" id="PF07963">
    <property type="entry name" value="N_methyl"/>
    <property type="match status" value="1"/>
</dbReference>
<proteinExistence type="predicted"/>
<dbReference type="SUPFAM" id="SSF54523">
    <property type="entry name" value="Pili subunits"/>
    <property type="match status" value="1"/>
</dbReference>
<dbReference type="Proteomes" id="UP001600894">
    <property type="component" value="Unassembled WGS sequence"/>
</dbReference>
<dbReference type="PANTHER" id="PTHR30093">
    <property type="entry name" value="GENERAL SECRETION PATHWAY PROTEIN G"/>
    <property type="match status" value="1"/>
</dbReference>
<keyword evidence="1" id="KW-1133">Transmembrane helix</keyword>
<keyword evidence="1" id="KW-0472">Membrane</keyword>
<gene>
    <name evidence="2" type="ORF">F130042H8_35260</name>
</gene>